<feature type="compositionally biased region" description="Polar residues" evidence="1">
    <location>
        <begin position="257"/>
        <end position="281"/>
    </location>
</feature>
<dbReference type="HOGENOM" id="CLU_577674_0_0_1"/>
<name>A0A0C9UK76_SPHS4</name>
<feature type="region of interest" description="Disordered" evidence="1">
    <location>
        <begin position="439"/>
        <end position="473"/>
    </location>
</feature>
<dbReference type="EMBL" id="KN837286">
    <property type="protein sequence ID" value="KIJ29292.1"/>
    <property type="molecule type" value="Genomic_DNA"/>
</dbReference>
<evidence type="ECO:0000256" key="1">
    <source>
        <dbReference type="SAM" id="MobiDB-lite"/>
    </source>
</evidence>
<keyword evidence="3" id="KW-1185">Reference proteome</keyword>
<feature type="compositionally biased region" description="Polar residues" evidence="1">
    <location>
        <begin position="83"/>
        <end position="92"/>
    </location>
</feature>
<evidence type="ECO:0000313" key="2">
    <source>
        <dbReference type="EMBL" id="KIJ29292.1"/>
    </source>
</evidence>
<feature type="compositionally biased region" description="Polar residues" evidence="1">
    <location>
        <begin position="1"/>
        <end position="13"/>
    </location>
</feature>
<feature type="region of interest" description="Disordered" evidence="1">
    <location>
        <begin position="218"/>
        <end position="304"/>
    </location>
</feature>
<gene>
    <name evidence="2" type="ORF">M422DRAFT_269365</name>
</gene>
<proteinExistence type="predicted"/>
<sequence length="473" mass="52797">MGDSQSFALSQIRTPIDTPPPVSINKLDPHDSATSVKAITELVPLHETESNVQPECSTAPKPVSPDQKSRPEAPSASHRNTREPQSPVSASLSTDFVETCEVMFELWSTNNTTQSDTASSASLFVFARVPIISEGLTRTCKLSEVVPKLAEFYEPLRSNKLHVYRRWKTGRCTLGRADELPHRINELPSIDSYVLEEEDGILKGTLYIEDMSLKNSTGSDEILPPASSSKLCVPSDSHFSRSGTPKAKRSKKESIRETSMLSNSFVPLNTNQADDSASLSCPESEDQLPLEVPPSPTKASNSPPTHEDWIHFLREKMGATEKVARIVPSNMKQDVLRWSKMADLINKIEDEWMRIAPDDCGDSKVAGRRMPATVIGKAFGFKQSTFKSISNRYRNEHISPSWWKWIQATMADINAPDPNRYGQWSGSEFDRMIENEAKTAADKNRKRTRESDSEAATQEDQKKARLRTVFPGQ</sequence>
<protein>
    <submittedName>
        <fullName evidence="2">Uncharacterized protein</fullName>
    </submittedName>
</protein>
<dbReference type="AlphaFoldDB" id="A0A0C9UK76"/>
<evidence type="ECO:0000313" key="3">
    <source>
        <dbReference type="Proteomes" id="UP000054279"/>
    </source>
</evidence>
<accession>A0A0C9UK76</accession>
<organism evidence="2 3">
    <name type="scientific">Sphaerobolus stellatus (strain SS14)</name>
    <dbReference type="NCBI Taxonomy" id="990650"/>
    <lineage>
        <taxon>Eukaryota</taxon>
        <taxon>Fungi</taxon>
        <taxon>Dikarya</taxon>
        <taxon>Basidiomycota</taxon>
        <taxon>Agaricomycotina</taxon>
        <taxon>Agaricomycetes</taxon>
        <taxon>Phallomycetidae</taxon>
        <taxon>Geastrales</taxon>
        <taxon>Sphaerobolaceae</taxon>
        <taxon>Sphaerobolus</taxon>
    </lineage>
</organism>
<dbReference type="Proteomes" id="UP000054279">
    <property type="component" value="Unassembled WGS sequence"/>
</dbReference>
<reference evidence="2 3" key="1">
    <citation type="submission" date="2014-06" db="EMBL/GenBank/DDBJ databases">
        <title>Evolutionary Origins and Diversification of the Mycorrhizal Mutualists.</title>
        <authorList>
            <consortium name="DOE Joint Genome Institute"/>
            <consortium name="Mycorrhizal Genomics Consortium"/>
            <person name="Kohler A."/>
            <person name="Kuo A."/>
            <person name="Nagy L.G."/>
            <person name="Floudas D."/>
            <person name="Copeland A."/>
            <person name="Barry K.W."/>
            <person name="Cichocki N."/>
            <person name="Veneault-Fourrey C."/>
            <person name="LaButti K."/>
            <person name="Lindquist E.A."/>
            <person name="Lipzen A."/>
            <person name="Lundell T."/>
            <person name="Morin E."/>
            <person name="Murat C."/>
            <person name="Riley R."/>
            <person name="Ohm R."/>
            <person name="Sun H."/>
            <person name="Tunlid A."/>
            <person name="Henrissat B."/>
            <person name="Grigoriev I.V."/>
            <person name="Hibbett D.S."/>
            <person name="Martin F."/>
        </authorList>
    </citation>
    <scope>NUCLEOTIDE SEQUENCE [LARGE SCALE GENOMIC DNA]</scope>
    <source>
        <strain evidence="2 3">SS14</strain>
    </source>
</reference>
<feature type="region of interest" description="Disordered" evidence="1">
    <location>
        <begin position="1"/>
        <end position="92"/>
    </location>
</feature>